<dbReference type="Proteomes" id="UP001597114">
    <property type="component" value="Unassembled WGS sequence"/>
</dbReference>
<protein>
    <submittedName>
        <fullName evidence="2">P1 family peptidase</fullName>
    </submittedName>
</protein>
<sequence>MNISVPFTAPVPGPHNAITDVPGVRVGHVTRIGDGFLTGTTVVLLPPSGAPAAVEVVGGGPATRDTAALDLRSGGAVAHAVVLTGGSAYGLSAAGGTLDWLAAHCRGARALNAASDVLVPLVPAAALYDLGRGGTFTARPDAAFGRDAAQAAADSPPFSPVEQGCVGAGTGAVSAEMKGGLGTASSVLAGGTVVGALVAVNAHGSTLDQATGLPLALDAGADGEFALARPSAAEHAAAQRRLAEPARGRTGLDLPNTVIGVVATDAPLDPAALRRVAAAGQRGMARAVSPAHGMTDGDTVFALSVPGSAITAADPPAAVLAAAEAAFARAMVHAVLHAESVVTPFGHIASYRELYPHATAGPA</sequence>
<evidence type="ECO:0000313" key="2">
    <source>
        <dbReference type="EMBL" id="MFD1516065.1"/>
    </source>
</evidence>
<dbReference type="Pfam" id="PF03576">
    <property type="entry name" value="Peptidase_S58"/>
    <property type="match status" value="1"/>
</dbReference>
<dbReference type="PANTHER" id="PTHR36512">
    <property type="entry name" value="D-AMINOPEPTIDASE"/>
    <property type="match status" value="1"/>
</dbReference>
<comment type="caution">
    <text evidence="2">The sequence shown here is derived from an EMBL/GenBank/DDBJ whole genome shotgun (WGS) entry which is preliminary data.</text>
</comment>
<dbReference type="PANTHER" id="PTHR36512:SF3">
    <property type="entry name" value="BLR5678 PROTEIN"/>
    <property type="match status" value="1"/>
</dbReference>
<organism evidence="2 3">
    <name type="scientific">Pseudonocardia yunnanensis</name>
    <dbReference type="NCBI Taxonomy" id="58107"/>
    <lineage>
        <taxon>Bacteria</taxon>
        <taxon>Bacillati</taxon>
        <taxon>Actinomycetota</taxon>
        <taxon>Actinomycetes</taxon>
        <taxon>Pseudonocardiales</taxon>
        <taxon>Pseudonocardiaceae</taxon>
        <taxon>Pseudonocardia</taxon>
    </lineage>
</organism>
<accession>A0ABW4EQ35</accession>
<dbReference type="EMBL" id="JBHUCO010000001">
    <property type="protein sequence ID" value="MFD1516065.1"/>
    <property type="molecule type" value="Genomic_DNA"/>
</dbReference>
<dbReference type="InterPro" id="IPR005321">
    <property type="entry name" value="Peptidase_S58_DmpA"/>
</dbReference>
<evidence type="ECO:0000313" key="3">
    <source>
        <dbReference type="Proteomes" id="UP001597114"/>
    </source>
</evidence>
<keyword evidence="3" id="KW-1185">Reference proteome</keyword>
<dbReference type="SUPFAM" id="SSF56266">
    <property type="entry name" value="DmpA/ArgJ-like"/>
    <property type="match status" value="1"/>
</dbReference>
<gene>
    <name evidence="2" type="ORF">ACFSJD_01115</name>
</gene>
<reference evidence="3" key="1">
    <citation type="journal article" date="2019" name="Int. J. Syst. Evol. Microbiol.">
        <title>The Global Catalogue of Microorganisms (GCM) 10K type strain sequencing project: providing services to taxonomists for standard genome sequencing and annotation.</title>
        <authorList>
            <consortium name="The Broad Institute Genomics Platform"/>
            <consortium name="The Broad Institute Genome Sequencing Center for Infectious Disease"/>
            <person name="Wu L."/>
            <person name="Ma J."/>
        </authorList>
    </citation>
    <scope>NUCLEOTIDE SEQUENCE [LARGE SCALE GENOMIC DNA]</scope>
    <source>
        <strain evidence="3">CCM 7043</strain>
    </source>
</reference>
<evidence type="ECO:0000256" key="1">
    <source>
        <dbReference type="ARBA" id="ARBA00007068"/>
    </source>
</evidence>
<dbReference type="InterPro" id="IPR016117">
    <property type="entry name" value="ArgJ-like_dom_sf"/>
</dbReference>
<name>A0ABW4EQ35_9PSEU</name>
<dbReference type="RefSeq" id="WP_344724810.1">
    <property type="nucleotide sequence ID" value="NZ_BAAAUS010000027.1"/>
</dbReference>
<comment type="similarity">
    <text evidence="1">Belongs to the peptidase S58 family.</text>
</comment>
<proteinExistence type="inferred from homology"/>
<dbReference type="Gene3D" id="3.60.70.12">
    <property type="entry name" value="L-amino peptidase D-ALA esterase/amidase"/>
    <property type="match status" value="1"/>
</dbReference>